<dbReference type="AlphaFoldDB" id="A0A1G7VZD2"/>
<evidence type="ECO:0000256" key="4">
    <source>
        <dbReference type="ARBA" id="ARBA00022692"/>
    </source>
</evidence>
<evidence type="ECO:0000256" key="2">
    <source>
        <dbReference type="ARBA" id="ARBA00022448"/>
    </source>
</evidence>
<feature type="compositionally biased region" description="Low complexity" evidence="10">
    <location>
        <begin position="160"/>
        <end position="249"/>
    </location>
</feature>
<proteinExistence type="inferred from homology"/>
<protein>
    <recommendedName>
        <fullName evidence="9">Sec-independent protein translocase protein TatB</fullName>
    </recommendedName>
</protein>
<feature type="compositionally biased region" description="Low complexity" evidence="10">
    <location>
        <begin position="129"/>
        <end position="151"/>
    </location>
</feature>
<reference evidence="11 12" key="1">
    <citation type="submission" date="2016-10" db="EMBL/GenBank/DDBJ databases">
        <authorList>
            <person name="de Groot N.N."/>
        </authorList>
    </citation>
    <scope>NUCLEOTIDE SEQUENCE [LARGE SCALE GENOMIC DNA]</scope>
    <source>
        <strain evidence="11 12">CGMCC 1.10267</strain>
    </source>
</reference>
<keyword evidence="3 9" id="KW-1003">Cell membrane</keyword>
<keyword evidence="8 9" id="KW-0472">Membrane</keyword>
<accession>A0A1G7VZD2</accession>
<keyword evidence="7 9" id="KW-0811">Translocation</keyword>
<dbReference type="GO" id="GO:0008320">
    <property type="term" value="F:protein transmembrane transporter activity"/>
    <property type="evidence" value="ECO:0007669"/>
    <property type="project" value="UniProtKB-UniRule"/>
</dbReference>
<evidence type="ECO:0000256" key="6">
    <source>
        <dbReference type="ARBA" id="ARBA00022989"/>
    </source>
</evidence>
<comment type="similarity">
    <text evidence="9">Belongs to the TatB family.</text>
</comment>
<dbReference type="Proteomes" id="UP000199495">
    <property type="component" value="Unassembled WGS sequence"/>
</dbReference>
<keyword evidence="6 9" id="KW-1133">Transmembrane helix</keyword>
<evidence type="ECO:0000256" key="9">
    <source>
        <dbReference type="HAMAP-Rule" id="MF_00237"/>
    </source>
</evidence>
<sequence length="249" mass="25475">MLGLGWSEMLVIAVVVLIVVGPKDLPVMLRNLGRAMGTVRKMSNEFRREIDKAIAADEFRDAKKSISDPLKQTTQDLTREFNSLRNGKVEPSGKLAPADPAKESVVDEIRAQAGMKPLPAPVTEPITPPNAATTTAQQAAPLAATASTKVKAAPRKPKAAAKPATSNGTTTTAKPKPAAAKAKPAAAKAKPATAKAEPATAKPAAAKATAKPKAAKPAAAATDATAPAPAKRTRKPATPNATPPAAGED</sequence>
<keyword evidence="2 9" id="KW-0813">Transport</keyword>
<dbReference type="InterPro" id="IPR018448">
    <property type="entry name" value="TatB"/>
</dbReference>
<organism evidence="11 12">
    <name type="scientific">Pelagibacterium luteolum</name>
    <dbReference type="NCBI Taxonomy" id="440168"/>
    <lineage>
        <taxon>Bacteria</taxon>
        <taxon>Pseudomonadati</taxon>
        <taxon>Pseudomonadota</taxon>
        <taxon>Alphaproteobacteria</taxon>
        <taxon>Hyphomicrobiales</taxon>
        <taxon>Devosiaceae</taxon>
        <taxon>Pelagibacterium</taxon>
    </lineage>
</organism>
<dbReference type="GO" id="GO:0033281">
    <property type="term" value="C:TAT protein transport complex"/>
    <property type="evidence" value="ECO:0007669"/>
    <property type="project" value="UniProtKB-UniRule"/>
</dbReference>
<name>A0A1G7VZD2_9HYPH</name>
<dbReference type="GO" id="GO:0043953">
    <property type="term" value="P:protein transport by the Tat complex"/>
    <property type="evidence" value="ECO:0007669"/>
    <property type="project" value="UniProtKB-UniRule"/>
</dbReference>
<gene>
    <name evidence="9" type="primary">tatB</name>
    <name evidence="11" type="ORF">SAMN04487974_105107</name>
</gene>
<dbReference type="STRING" id="440168.SAMN04487974_105107"/>
<feature type="compositionally biased region" description="Basic and acidic residues" evidence="10">
    <location>
        <begin position="100"/>
        <end position="110"/>
    </location>
</feature>
<comment type="subcellular location">
    <subcellularLocation>
        <location evidence="9">Cell membrane</location>
        <topology evidence="9">Single-pass membrane protein</topology>
    </subcellularLocation>
    <subcellularLocation>
        <location evidence="1">Membrane</location>
        <topology evidence="1">Single-pass membrane protein</topology>
    </subcellularLocation>
</comment>
<comment type="function">
    <text evidence="9">Part of the twin-arginine translocation (Tat) system that transports large folded proteins containing a characteristic twin-arginine motif in their signal peptide across membranes. Together with TatC, TatB is part of a receptor directly interacting with Tat signal peptides. TatB may form an oligomeric binding site that transiently accommodates folded Tat precursor proteins before their translocation.</text>
</comment>
<evidence type="ECO:0000313" key="12">
    <source>
        <dbReference type="Proteomes" id="UP000199495"/>
    </source>
</evidence>
<dbReference type="EMBL" id="FNCS01000005">
    <property type="protein sequence ID" value="SDG65102.1"/>
    <property type="molecule type" value="Genomic_DNA"/>
</dbReference>
<keyword evidence="5 9" id="KW-0653">Protein transport</keyword>
<dbReference type="Gene3D" id="1.20.5.3310">
    <property type="match status" value="1"/>
</dbReference>
<dbReference type="PANTHER" id="PTHR33162">
    <property type="entry name" value="SEC-INDEPENDENT PROTEIN TRANSLOCASE PROTEIN TATA, CHLOROPLASTIC"/>
    <property type="match status" value="1"/>
</dbReference>
<dbReference type="InterPro" id="IPR003369">
    <property type="entry name" value="TatA/B/E"/>
</dbReference>
<dbReference type="HAMAP" id="MF_00237">
    <property type="entry name" value="TatB"/>
    <property type="match status" value="1"/>
</dbReference>
<dbReference type="OrthoDB" id="7206969at2"/>
<dbReference type="Pfam" id="PF02416">
    <property type="entry name" value="TatA_B_E"/>
    <property type="match status" value="1"/>
</dbReference>
<dbReference type="PANTHER" id="PTHR33162:SF1">
    <property type="entry name" value="SEC-INDEPENDENT PROTEIN TRANSLOCASE PROTEIN TATA, CHLOROPLASTIC"/>
    <property type="match status" value="1"/>
</dbReference>
<evidence type="ECO:0000256" key="7">
    <source>
        <dbReference type="ARBA" id="ARBA00023010"/>
    </source>
</evidence>
<keyword evidence="4 9" id="KW-0812">Transmembrane</keyword>
<dbReference type="RefSeq" id="WP_090595966.1">
    <property type="nucleotide sequence ID" value="NZ_FNCS01000005.1"/>
</dbReference>
<dbReference type="PRINTS" id="PR01506">
    <property type="entry name" value="TATBPROTEIN"/>
</dbReference>
<comment type="subunit">
    <text evidence="9">The Tat system comprises two distinct complexes: a TatABC complex, containing multiple copies of TatA, TatB and TatC subunits, and a separate TatA complex, containing only TatA subunits. Substrates initially bind to the TatABC complex, which probably triggers association of the separate TatA complex to form the active translocon.</text>
</comment>
<evidence type="ECO:0000256" key="3">
    <source>
        <dbReference type="ARBA" id="ARBA00022475"/>
    </source>
</evidence>
<evidence type="ECO:0000256" key="10">
    <source>
        <dbReference type="SAM" id="MobiDB-lite"/>
    </source>
</evidence>
<evidence type="ECO:0000256" key="5">
    <source>
        <dbReference type="ARBA" id="ARBA00022927"/>
    </source>
</evidence>
<evidence type="ECO:0000256" key="8">
    <source>
        <dbReference type="ARBA" id="ARBA00023136"/>
    </source>
</evidence>
<evidence type="ECO:0000256" key="1">
    <source>
        <dbReference type="ARBA" id="ARBA00004167"/>
    </source>
</evidence>
<dbReference type="NCBIfam" id="TIGR01410">
    <property type="entry name" value="tatB"/>
    <property type="match status" value="1"/>
</dbReference>
<evidence type="ECO:0000313" key="11">
    <source>
        <dbReference type="EMBL" id="SDG65102.1"/>
    </source>
</evidence>
<feature type="region of interest" description="Disordered" evidence="10">
    <location>
        <begin position="81"/>
        <end position="249"/>
    </location>
</feature>
<feature type="compositionally biased region" description="Pro residues" evidence="10">
    <location>
        <begin position="118"/>
        <end position="128"/>
    </location>
</feature>
<keyword evidence="12" id="KW-1185">Reference proteome</keyword>